<proteinExistence type="predicted"/>
<evidence type="ECO:0000313" key="2">
    <source>
        <dbReference type="Proteomes" id="UP001155144"/>
    </source>
</evidence>
<dbReference type="RefSeq" id="WP_162892375.1">
    <property type="nucleotide sequence ID" value="NZ_CALTSD010000061.1"/>
</dbReference>
<sequence length="53" mass="5951">MERGPGLGAEKEPVVDRTLEKYNSAVLSAWLQGYSTADSYLREEKSEQASRDM</sequence>
<protein>
    <submittedName>
        <fullName evidence="1">Uncharacterized protein</fullName>
    </submittedName>
</protein>
<reference evidence="1" key="1">
    <citation type="submission" date="2022-08" db="EMBL/GenBank/DDBJ databases">
        <title>Genomic Encyclopedia of Type Strains, Phase V (KMG-V): Genome sequencing to study the core and pangenomes of soil and plant-associated prokaryotes.</title>
        <authorList>
            <person name="Whitman W."/>
        </authorList>
    </citation>
    <scope>NUCLEOTIDE SEQUENCE</scope>
    <source>
        <strain evidence="1">SP3026</strain>
    </source>
</reference>
<name>A0A9X2V6T1_9BACT</name>
<dbReference type="GeneID" id="83730020"/>
<dbReference type="EMBL" id="JANUBL010000005">
    <property type="protein sequence ID" value="MCS4122325.1"/>
    <property type="molecule type" value="Genomic_DNA"/>
</dbReference>
<evidence type="ECO:0000313" key="1">
    <source>
        <dbReference type="EMBL" id="MCS4122325.1"/>
    </source>
</evidence>
<organism evidence="1 2">
    <name type="scientific">Salinibacter ruber</name>
    <dbReference type="NCBI Taxonomy" id="146919"/>
    <lineage>
        <taxon>Bacteria</taxon>
        <taxon>Pseudomonadati</taxon>
        <taxon>Rhodothermota</taxon>
        <taxon>Rhodothermia</taxon>
        <taxon>Rhodothermales</taxon>
        <taxon>Salinibacteraceae</taxon>
        <taxon>Salinibacter</taxon>
    </lineage>
</organism>
<accession>A0A9X2V6T1</accession>
<comment type="caution">
    <text evidence="1">The sequence shown here is derived from an EMBL/GenBank/DDBJ whole genome shotgun (WGS) entry which is preliminary data.</text>
</comment>
<dbReference type="AlphaFoldDB" id="A0A9X2V6T1"/>
<dbReference type="Proteomes" id="UP001155144">
    <property type="component" value="Unassembled WGS sequence"/>
</dbReference>
<gene>
    <name evidence="1" type="ORF">GGP45_002685</name>
</gene>